<dbReference type="Gene3D" id="1.20.120.160">
    <property type="entry name" value="HPT domain"/>
    <property type="match status" value="1"/>
</dbReference>
<dbReference type="Pfam" id="PF00072">
    <property type="entry name" value="Response_reg"/>
    <property type="match status" value="1"/>
</dbReference>
<feature type="domain" description="HPt" evidence="6">
    <location>
        <begin position="132"/>
        <end position="195"/>
    </location>
</feature>
<accession>A0ABS9X7U5</accession>
<dbReference type="InterPro" id="IPR011006">
    <property type="entry name" value="CheY-like_superfamily"/>
</dbReference>
<dbReference type="Proteomes" id="UP001139646">
    <property type="component" value="Unassembled WGS sequence"/>
</dbReference>
<dbReference type="InterPro" id="IPR036641">
    <property type="entry name" value="HPT_dom_sf"/>
</dbReference>
<proteinExistence type="predicted"/>
<dbReference type="PANTHER" id="PTHR44591">
    <property type="entry name" value="STRESS RESPONSE REGULATOR PROTEIN 1"/>
    <property type="match status" value="1"/>
</dbReference>
<dbReference type="CDD" id="cd17546">
    <property type="entry name" value="REC_hyHK_CKI1_RcsC-like"/>
    <property type="match status" value="1"/>
</dbReference>
<evidence type="ECO:0000256" key="2">
    <source>
        <dbReference type="ARBA" id="ARBA00023012"/>
    </source>
</evidence>
<name>A0ABS9X7U5_9GAMM</name>
<keyword evidence="1 4" id="KW-0597">Phosphoprotein</keyword>
<sequence>MSIANTGNEAINRASSQIFDIIFLDMQLPDHHGLEVLKKIKQLPSLNISTPVIALTATITAYDLNLYEKANIFGLIEKPILLPKLRETISHCYECQGEYKKIFNQNEMANNTFEEITKQPIFNEQQLTFLLDNLSSEQFTQALHEAPDNSKLYAENAYKSKDYQSQAAWLHKLAGYSGQLGLERLSKQAITLEKK</sequence>
<dbReference type="EMBL" id="JAKKSL010000006">
    <property type="protein sequence ID" value="MCI2285852.1"/>
    <property type="molecule type" value="Genomic_DNA"/>
</dbReference>
<dbReference type="InterPro" id="IPR008207">
    <property type="entry name" value="Sig_transdc_His_kin_Hpt_dom"/>
</dbReference>
<feature type="modified residue" description="Phosphohistidine" evidence="3">
    <location>
        <position position="171"/>
    </location>
</feature>
<evidence type="ECO:0000256" key="1">
    <source>
        <dbReference type="ARBA" id="ARBA00022553"/>
    </source>
</evidence>
<organism evidence="7 8">
    <name type="scientific">Colwellia maritima</name>
    <dbReference type="NCBI Taxonomy" id="2912588"/>
    <lineage>
        <taxon>Bacteria</taxon>
        <taxon>Pseudomonadati</taxon>
        <taxon>Pseudomonadota</taxon>
        <taxon>Gammaproteobacteria</taxon>
        <taxon>Alteromonadales</taxon>
        <taxon>Colwelliaceae</taxon>
        <taxon>Colwellia</taxon>
    </lineage>
</organism>
<reference evidence="7" key="1">
    <citation type="submission" date="2022-01" db="EMBL/GenBank/DDBJ databases">
        <title>Colwellia maritima, isolated from seawater.</title>
        <authorList>
            <person name="Kristyanto S."/>
            <person name="Jung J."/>
            <person name="Jeon C.O."/>
        </authorList>
    </citation>
    <scope>NUCLEOTIDE SEQUENCE</scope>
    <source>
        <strain evidence="7">MSW7</strain>
    </source>
</reference>
<dbReference type="PANTHER" id="PTHR44591:SF25">
    <property type="entry name" value="CHEMOTAXIS TWO-COMPONENT RESPONSE REGULATOR"/>
    <property type="match status" value="1"/>
</dbReference>
<evidence type="ECO:0000259" key="5">
    <source>
        <dbReference type="PROSITE" id="PS50110"/>
    </source>
</evidence>
<feature type="domain" description="Response regulatory" evidence="5">
    <location>
        <begin position="1"/>
        <end position="93"/>
    </location>
</feature>
<dbReference type="SUPFAM" id="SSF47226">
    <property type="entry name" value="Histidine-containing phosphotransfer domain, HPT domain"/>
    <property type="match status" value="1"/>
</dbReference>
<evidence type="ECO:0000256" key="4">
    <source>
        <dbReference type="PROSITE-ProRule" id="PRU00169"/>
    </source>
</evidence>
<dbReference type="InterPro" id="IPR001789">
    <property type="entry name" value="Sig_transdc_resp-reg_receiver"/>
</dbReference>
<dbReference type="Gene3D" id="3.40.50.2300">
    <property type="match status" value="1"/>
</dbReference>
<comment type="caution">
    <text evidence="7">The sequence shown here is derived from an EMBL/GenBank/DDBJ whole genome shotgun (WGS) entry which is preliminary data.</text>
</comment>
<evidence type="ECO:0000313" key="7">
    <source>
        <dbReference type="EMBL" id="MCI2285852.1"/>
    </source>
</evidence>
<keyword evidence="2" id="KW-0902">Two-component regulatory system</keyword>
<protein>
    <submittedName>
        <fullName evidence="7">Response regulator</fullName>
    </submittedName>
</protein>
<dbReference type="PROSITE" id="PS50894">
    <property type="entry name" value="HPT"/>
    <property type="match status" value="1"/>
</dbReference>
<dbReference type="PROSITE" id="PS50110">
    <property type="entry name" value="RESPONSE_REGULATORY"/>
    <property type="match status" value="1"/>
</dbReference>
<evidence type="ECO:0000256" key="3">
    <source>
        <dbReference type="PROSITE-ProRule" id="PRU00110"/>
    </source>
</evidence>
<evidence type="ECO:0000313" key="8">
    <source>
        <dbReference type="Proteomes" id="UP001139646"/>
    </source>
</evidence>
<feature type="modified residue" description="4-aspartylphosphate" evidence="4">
    <location>
        <position position="25"/>
    </location>
</feature>
<dbReference type="SUPFAM" id="SSF52172">
    <property type="entry name" value="CheY-like"/>
    <property type="match status" value="1"/>
</dbReference>
<evidence type="ECO:0000259" key="6">
    <source>
        <dbReference type="PROSITE" id="PS50894"/>
    </source>
</evidence>
<dbReference type="RefSeq" id="WP_242288806.1">
    <property type="nucleotide sequence ID" value="NZ_JAKKSL010000006.1"/>
</dbReference>
<dbReference type="InterPro" id="IPR050595">
    <property type="entry name" value="Bact_response_regulator"/>
</dbReference>
<gene>
    <name evidence="7" type="ORF">L3081_23790</name>
</gene>
<keyword evidence="8" id="KW-1185">Reference proteome</keyword>